<dbReference type="Proteomes" id="UP000468901">
    <property type="component" value="Unassembled WGS sequence"/>
</dbReference>
<name>A0A6N6VEU5_9HYPH</name>
<accession>A0A6N6VEU5</accession>
<gene>
    <name evidence="1" type="ORF">F2P47_13940</name>
</gene>
<comment type="caution">
    <text evidence="1">The sequence shown here is derived from an EMBL/GenBank/DDBJ whole genome shotgun (WGS) entry which is preliminary data.</text>
</comment>
<keyword evidence="2" id="KW-1185">Reference proteome</keyword>
<evidence type="ECO:0008006" key="3">
    <source>
        <dbReference type="Google" id="ProtNLM"/>
    </source>
</evidence>
<evidence type="ECO:0000313" key="1">
    <source>
        <dbReference type="EMBL" id="KAB7739105.1"/>
    </source>
</evidence>
<organism evidence="1 2">
    <name type="scientific">Parvibaculum sedimenti</name>
    <dbReference type="NCBI Taxonomy" id="2608632"/>
    <lineage>
        <taxon>Bacteria</taxon>
        <taxon>Pseudomonadati</taxon>
        <taxon>Pseudomonadota</taxon>
        <taxon>Alphaproteobacteria</taxon>
        <taxon>Hyphomicrobiales</taxon>
        <taxon>Parvibaculaceae</taxon>
        <taxon>Parvibaculum</taxon>
    </lineage>
</organism>
<sequence length="155" mass="16466">MSEPHRIAAGDLSPAALVDRMLAVADQLGDIIIRETGHLQACEPLRIGELQEQKIRLANEYAMDVRAVTLRKDLIDRAPAEKVATLKAAMTKLDSLLRANEVALGAAKSVSERLLKAVANAVSEKKAPVLGYGRNAAIARPSGSSPAAIAHDARV</sequence>
<dbReference type="AlphaFoldDB" id="A0A6N6VEU5"/>
<reference evidence="1 2" key="1">
    <citation type="submission" date="2019-09" db="EMBL/GenBank/DDBJ databases">
        <title>Parvibaculum sedimenti sp. nov., isolated from sediment.</title>
        <authorList>
            <person name="Wang Y."/>
        </authorList>
    </citation>
    <scope>NUCLEOTIDE SEQUENCE [LARGE SCALE GENOMIC DNA]</scope>
    <source>
        <strain evidence="1 2">HXT-9</strain>
    </source>
</reference>
<evidence type="ECO:0000313" key="2">
    <source>
        <dbReference type="Proteomes" id="UP000468901"/>
    </source>
</evidence>
<proteinExistence type="predicted"/>
<dbReference type="RefSeq" id="WP_152216988.1">
    <property type="nucleotide sequence ID" value="NZ_JBAQYD010000226.1"/>
</dbReference>
<protein>
    <recommendedName>
        <fullName evidence="3">Flagellar protein FlgN</fullName>
    </recommendedName>
</protein>
<dbReference type="EMBL" id="WESC01000013">
    <property type="protein sequence ID" value="KAB7739105.1"/>
    <property type="molecule type" value="Genomic_DNA"/>
</dbReference>